<feature type="compositionally biased region" description="Basic residues" evidence="2">
    <location>
        <begin position="284"/>
        <end position="295"/>
    </location>
</feature>
<feature type="compositionally biased region" description="Basic and acidic residues" evidence="2">
    <location>
        <begin position="106"/>
        <end position="123"/>
    </location>
</feature>
<reference evidence="3" key="1">
    <citation type="submission" date="2020-07" db="EMBL/GenBank/DDBJ databases">
        <authorList>
            <person name="Nieuwenhuis M."/>
            <person name="Van De Peppel L.J.J."/>
        </authorList>
    </citation>
    <scope>NUCLEOTIDE SEQUENCE</scope>
    <source>
        <strain evidence="3">AP01</strain>
        <tissue evidence="3">Mycelium</tissue>
    </source>
</reference>
<feature type="coiled-coil region" evidence="1">
    <location>
        <begin position="410"/>
        <end position="437"/>
    </location>
</feature>
<sequence>MESTYRMTRMCRAQFEQDDIEEAEIMCGHNLGSEEPDAELGDISRKDANDLRASALTGPGNHRRHPSILTWKLPAWVNFSYSTMQHRRHHRRRQPNPFRPQSQEFSRLKSMSDDMHREARHASESPPKSSIQDFPWGGVSPTASNGTMHLNLTAAIGPVADHPPPIPWDDQTTVDLPYDNPFYTRTFDNILWLPRNPFGILDLDETVDLKVSLCVDVAAGMLGTWLGLTENSSPDGVPEAQSSTGLPPSSSDNPFYDGTEEIELPPVIAQRVQSREDGIEQTLRPRRPSAYRRKNSSATVSANLSTGTSLEPRRPSVRGENSLPVNFRSFSDGNGPNTTTGRGRSSSILSVLQSPRMPRARSTDHEFGRRPTLQVHAEVLSGHIDGSKSQLSVASRARSHNVSAREAIFNEVLAEEKAALIDRIEDEEAEKQKAAATKSWLTAWMFRKGG</sequence>
<gene>
    <name evidence="3" type="ORF">DXG03_004906</name>
</gene>
<dbReference type="EMBL" id="JABCKV010000003">
    <property type="protein sequence ID" value="KAG5648334.1"/>
    <property type="molecule type" value="Genomic_DNA"/>
</dbReference>
<feature type="compositionally biased region" description="Low complexity" evidence="2">
    <location>
        <begin position="338"/>
        <end position="347"/>
    </location>
</feature>
<dbReference type="AlphaFoldDB" id="A0A9P7GEW4"/>
<protein>
    <submittedName>
        <fullName evidence="3">Uncharacterized protein</fullName>
    </submittedName>
</protein>
<feature type="compositionally biased region" description="Polar residues" evidence="2">
    <location>
        <begin position="232"/>
        <end position="253"/>
    </location>
</feature>
<name>A0A9P7GEW4_9AGAR</name>
<evidence type="ECO:0000256" key="1">
    <source>
        <dbReference type="SAM" id="Coils"/>
    </source>
</evidence>
<evidence type="ECO:0000313" key="3">
    <source>
        <dbReference type="EMBL" id="KAG5648334.1"/>
    </source>
</evidence>
<accession>A0A9P7GEW4</accession>
<dbReference type="OrthoDB" id="1689567at2759"/>
<organism evidence="3 4">
    <name type="scientific">Asterophora parasitica</name>
    <dbReference type="NCBI Taxonomy" id="117018"/>
    <lineage>
        <taxon>Eukaryota</taxon>
        <taxon>Fungi</taxon>
        <taxon>Dikarya</taxon>
        <taxon>Basidiomycota</taxon>
        <taxon>Agaricomycotina</taxon>
        <taxon>Agaricomycetes</taxon>
        <taxon>Agaricomycetidae</taxon>
        <taxon>Agaricales</taxon>
        <taxon>Tricholomatineae</taxon>
        <taxon>Lyophyllaceae</taxon>
        <taxon>Asterophora</taxon>
    </lineage>
</organism>
<reference evidence="3" key="2">
    <citation type="submission" date="2021-10" db="EMBL/GenBank/DDBJ databases">
        <title>Phylogenomics reveals ancestral predisposition of the termite-cultivated fungus Termitomyces towards a domesticated lifestyle.</title>
        <authorList>
            <person name="Auxier B."/>
            <person name="Grum-Grzhimaylo A."/>
            <person name="Cardenas M.E."/>
            <person name="Lodge J.D."/>
            <person name="Laessoe T."/>
            <person name="Pedersen O."/>
            <person name="Smith M.E."/>
            <person name="Kuyper T.W."/>
            <person name="Franco-Molano E.A."/>
            <person name="Baroni T.J."/>
            <person name="Aanen D.K."/>
        </authorList>
    </citation>
    <scope>NUCLEOTIDE SEQUENCE</scope>
    <source>
        <strain evidence="3">AP01</strain>
        <tissue evidence="3">Mycelium</tissue>
    </source>
</reference>
<keyword evidence="1" id="KW-0175">Coiled coil</keyword>
<evidence type="ECO:0000256" key="2">
    <source>
        <dbReference type="SAM" id="MobiDB-lite"/>
    </source>
</evidence>
<feature type="compositionally biased region" description="Polar residues" evidence="2">
    <location>
        <begin position="328"/>
        <end position="337"/>
    </location>
</feature>
<feature type="region of interest" description="Disordered" evidence="2">
    <location>
        <begin position="272"/>
        <end position="367"/>
    </location>
</feature>
<feature type="region of interest" description="Disordered" evidence="2">
    <location>
        <begin position="232"/>
        <end position="259"/>
    </location>
</feature>
<keyword evidence="4" id="KW-1185">Reference proteome</keyword>
<feature type="compositionally biased region" description="Polar residues" evidence="2">
    <location>
        <begin position="296"/>
        <end position="309"/>
    </location>
</feature>
<evidence type="ECO:0000313" key="4">
    <source>
        <dbReference type="Proteomes" id="UP000775547"/>
    </source>
</evidence>
<proteinExistence type="predicted"/>
<feature type="region of interest" description="Disordered" evidence="2">
    <location>
        <begin position="87"/>
        <end position="142"/>
    </location>
</feature>
<dbReference type="Proteomes" id="UP000775547">
    <property type="component" value="Unassembled WGS sequence"/>
</dbReference>
<comment type="caution">
    <text evidence="3">The sequence shown here is derived from an EMBL/GenBank/DDBJ whole genome shotgun (WGS) entry which is preliminary data.</text>
</comment>